<keyword evidence="2" id="KW-0472">Membrane</keyword>
<protein>
    <recommendedName>
        <fullName evidence="5">Rho termination factor N-terminal domain-containing protein</fullName>
    </recommendedName>
</protein>
<keyword evidence="2" id="KW-0812">Transmembrane</keyword>
<dbReference type="EMBL" id="CU179680">
    <property type="protein sequence ID" value="CAL59374.1"/>
    <property type="molecule type" value="Genomic_DNA"/>
</dbReference>
<dbReference type="HOGENOM" id="CLU_794144_0_0_14"/>
<evidence type="ECO:0000256" key="1">
    <source>
        <dbReference type="SAM" id="MobiDB-lite"/>
    </source>
</evidence>
<dbReference type="Proteomes" id="UP000007065">
    <property type="component" value="Chromosome"/>
</dbReference>
<feature type="compositionally biased region" description="Basic and acidic residues" evidence="1">
    <location>
        <begin position="304"/>
        <end position="320"/>
    </location>
</feature>
<dbReference type="GeneID" id="93358400"/>
<feature type="region of interest" description="Disordered" evidence="1">
    <location>
        <begin position="304"/>
        <end position="349"/>
    </location>
</feature>
<accession>A5IZB5</accession>
<dbReference type="AlphaFoldDB" id="A5IZB5"/>
<proteinExistence type="predicted"/>
<dbReference type="RefSeq" id="WP_011949827.1">
    <property type="nucleotide sequence ID" value="NC_009497.1"/>
</dbReference>
<reference evidence="4" key="1">
    <citation type="journal article" date="2007" name="PLoS Genet.">
        <title>Being pathogenic, plastic, and sexual while living with a nearly minimal bacterial genome.</title>
        <authorList>
            <person name="Sirand-Pugnet P."/>
            <person name="Lartigue C."/>
            <person name="Marenda M."/>
            <person name="Jacob D."/>
            <person name="Barre A."/>
            <person name="Barbe V."/>
            <person name="Schenowitz C."/>
            <person name="Mangenot S."/>
            <person name="Couloux A."/>
            <person name="Segurens B."/>
            <person name="de Daruvar A."/>
            <person name="Blanchard A."/>
            <person name="Citti C."/>
        </authorList>
    </citation>
    <scope>NUCLEOTIDE SEQUENCE [LARGE SCALE GENOMIC DNA]</scope>
    <source>
        <strain evidence="4">PG2</strain>
    </source>
</reference>
<feature type="compositionally biased region" description="Basic and acidic residues" evidence="1">
    <location>
        <begin position="236"/>
        <end position="251"/>
    </location>
</feature>
<evidence type="ECO:0000313" key="3">
    <source>
        <dbReference type="EMBL" id="CAL59374.1"/>
    </source>
</evidence>
<sequence length="349" mass="40282">MFNNHFRFEASFEGLWKHEKKTFRPIFISTFVSFIILILYFIVTASLDLAYINVTNEFFDQNPDKNFSPEYLKNMHLFWIIFKYVASAGILVSTILMFLSVLQGYKKKNFAKIYSWPLTIYFIILFVNIWNSVSAIIQGKGVNSSGDVAFSNYILTRMILTILFTIILAVAYFVFVRKYMFIKIAYINVQRYEEAKKQLDANPELKELVENIQAAFGGQLESKPSDYSAEEGEESADSKPEKMDKDDEVDPAKLAREKNYKKLMDLPNEKLYEAAQKLYISGYQSMEKATLANLVLDILEQQEAKKRAENSSSKNDEKGNKSGSDGEIVEAEVRDISEDNIREKKDELR</sequence>
<evidence type="ECO:0008006" key="5">
    <source>
        <dbReference type="Google" id="ProtNLM"/>
    </source>
</evidence>
<organism evidence="3 4">
    <name type="scientific">Mycoplasmopsis agalactiae (strain NCTC 10123 / CIP 59.7 / PG2)</name>
    <name type="common">Mycoplasma agalactiae</name>
    <dbReference type="NCBI Taxonomy" id="347257"/>
    <lineage>
        <taxon>Bacteria</taxon>
        <taxon>Bacillati</taxon>
        <taxon>Mycoplasmatota</taxon>
        <taxon>Mycoplasmoidales</taxon>
        <taxon>Metamycoplasmataceae</taxon>
        <taxon>Mycoplasmopsis</taxon>
    </lineage>
</organism>
<name>A5IZB5_MYCAP</name>
<evidence type="ECO:0000313" key="4">
    <source>
        <dbReference type="Proteomes" id="UP000007065"/>
    </source>
</evidence>
<keyword evidence="2" id="KW-1133">Transmembrane helix</keyword>
<feature type="transmembrane region" description="Helical" evidence="2">
    <location>
        <begin position="26"/>
        <end position="52"/>
    </location>
</feature>
<dbReference type="STRING" id="347257.MAG6740"/>
<keyword evidence="4" id="KW-1185">Reference proteome</keyword>
<feature type="transmembrane region" description="Helical" evidence="2">
    <location>
        <begin position="77"/>
        <end position="101"/>
    </location>
</feature>
<dbReference type="KEGG" id="maa:MAG6740"/>
<feature type="transmembrane region" description="Helical" evidence="2">
    <location>
        <begin position="153"/>
        <end position="175"/>
    </location>
</feature>
<feature type="region of interest" description="Disordered" evidence="1">
    <location>
        <begin position="221"/>
        <end position="251"/>
    </location>
</feature>
<evidence type="ECO:0000256" key="2">
    <source>
        <dbReference type="SAM" id="Phobius"/>
    </source>
</evidence>
<feature type="compositionally biased region" description="Basic and acidic residues" evidence="1">
    <location>
        <begin position="331"/>
        <end position="349"/>
    </location>
</feature>
<gene>
    <name evidence="3" type="ordered locus">MAG6740</name>
</gene>
<feature type="transmembrane region" description="Helical" evidence="2">
    <location>
        <begin position="113"/>
        <end position="133"/>
    </location>
</feature>